<dbReference type="InterPro" id="IPR050396">
    <property type="entry name" value="Glycosyltr_51/Transpeptidase"/>
</dbReference>
<dbReference type="Gene3D" id="2.60.40.10">
    <property type="entry name" value="Immunoglobulins"/>
    <property type="match status" value="2"/>
</dbReference>
<evidence type="ECO:0000256" key="9">
    <source>
        <dbReference type="ARBA" id="ARBA00022801"/>
    </source>
</evidence>
<evidence type="ECO:0000256" key="13">
    <source>
        <dbReference type="ARBA" id="ARBA00023268"/>
    </source>
</evidence>
<dbReference type="GO" id="GO:0030288">
    <property type="term" value="C:outer membrane-bounded periplasmic space"/>
    <property type="evidence" value="ECO:0007669"/>
    <property type="project" value="TreeGrafter"/>
</dbReference>
<dbReference type="GO" id="GO:0009002">
    <property type="term" value="F:serine-type D-Ala-D-Ala carboxypeptidase activity"/>
    <property type="evidence" value="ECO:0007669"/>
    <property type="project" value="UniProtKB-EC"/>
</dbReference>
<evidence type="ECO:0000256" key="3">
    <source>
        <dbReference type="ARBA" id="ARBA00007739"/>
    </source>
</evidence>
<keyword evidence="10" id="KW-0133">Cell shape</keyword>
<dbReference type="GO" id="GO:0005886">
    <property type="term" value="C:plasma membrane"/>
    <property type="evidence" value="ECO:0007669"/>
    <property type="project" value="UniProtKB-SubCell"/>
</dbReference>
<comment type="caution">
    <text evidence="21">The sequence shown here is derived from an EMBL/GenBank/DDBJ whole genome shotgun (WGS) entry which is preliminary data.</text>
</comment>
<comment type="catalytic activity">
    <reaction evidence="15">
        <text>Preferential cleavage: (Ac)2-L-Lys-D-Ala-|-D-Ala. Also transpeptidation of peptidyl-alanyl moieties that are N-acyl substituents of D-alanine.</text>
        <dbReference type="EC" id="3.4.16.4"/>
    </reaction>
</comment>
<feature type="region of interest" description="Disordered" evidence="17">
    <location>
        <begin position="1"/>
        <end position="32"/>
    </location>
</feature>
<dbReference type="FunFam" id="1.10.3810.10:FF:000001">
    <property type="entry name" value="Penicillin-binding protein 1A"/>
    <property type="match status" value="1"/>
</dbReference>
<feature type="domain" description="Glycosyl transferase family 51" evidence="20">
    <location>
        <begin position="96"/>
        <end position="269"/>
    </location>
</feature>
<dbReference type="SUPFAM" id="SSF53955">
    <property type="entry name" value="Lysozyme-like"/>
    <property type="match status" value="1"/>
</dbReference>
<name>A0A1G2B7Y1_9BACT</name>
<evidence type="ECO:0000313" key="21">
    <source>
        <dbReference type="EMBL" id="OGY85105.1"/>
    </source>
</evidence>
<keyword evidence="7" id="KW-0328">Glycosyltransferase</keyword>
<evidence type="ECO:0000313" key="22">
    <source>
        <dbReference type="Proteomes" id="UP000176952"/>
    </source>
</evidence>
<reference evidence="21 22" key="1">
    <citation type="journal article" date="2016" name="Nat. Commun.">
        <title>Thousands of microbial genomes shed light on interconnected biogeochemical processes in an aquifer system.</title>
        <authorList>
            <person name="Anantharaman K."/>
            <person name="Brown C.T."/>
            <person name="Hug L.A."/>
            <person name="Sharon I."/>
            <person name="Castelle C.J."/>
            <person name="Probst A.J."/>
            <person name="Thomas B.C."/>
            <person name="Singh A."/>
            <person name="Wilkins M.J."/>
            <person name="Karaoz U."/>
            <person name="Brodie E.L."/>
            <person name="Williams K.H."/>
            <person name="Hubbard S.S."/>
            <person name="Banfield J.F."/>
        </authorList>
    </citation>
    <scope>NUCLEOTIDE SEQUENCE [LARGE SCALE GENOMIC DNA]</scope>
</reference>
<evidence type="ECO:0000256" key="11">
    <source>
        <dbReference type="ARBA" id="ARBA00022984"/>
    </source>
</evidence>
<keyword evidence="5" id="KW-0121">Carboxypeptidase</keyword>
<dbReference type="InterPro" id="IPR012338">
    <property type="entry name" value="Beta-lactam/transpept-like"/>
</dbReference>
<dbReference type="GO" id="GO:0009252">
    <property type="term" value="P:peptidoglycan biosynthetic process"/>
    <property type="evidence" value="ECO:0007669"/>
    <property type="project" value="UniProtKB-KW"/>
</dbReference>
<keyword evidence="4" id="KW-1003">Cell membrane</keyword>
<accession>A0A1G2B7Y1</accession>
<dbReference type="GO" id="GO:0008658">
    <property type="term" value="F:penicillin binding"/>
    <property type="evidence" value="ECO:0007669"/>
    <property type="project" value="InterPro"/>
</dbReference>
<dbReference type="STRING" id="1798542.A3F54_02455"/>
<evidence type="ECO:0000256" key="8">
    <source>
        <dbReference type="ARBA" id="ARBA00022679"/>
    </source>
</evidence>
<dbReference type="EMBL" id="MHKD01000006">
    <property type="protein sequence ID" value="OGY85105.1"/>
    <property type="molecule type" value="Genomic_DNA"/>
</dbReference>
<dbReference type="GO" id="GO:0071555">
    <property type="term" value="P:cell wall organization"/>
    <property type="evidence" value="ECO:0007669"/>
    <property type="project" value="UniProtKB-KW"/>
</dbReference>
<comment type="subcellular location">
    <subcellularLocation>
        <location evidence="1">Cell membrane</location>
    </subcellularLocation>
</comment>
<gene>
    <name evidence="21" type="ORF">A3F54_02455</name>
</gene>
<evidence type="ECO:0000256" key="14">
    <source>
        <dbReference type="ARBA" id="ARBA00023316"/>
    </source>
</evidence>
<dbReference type="SUPFAM" id="SSF56601">
    <property type="entry name" value="beta-lactamase/transpeptidase-like"/>
    <property type="match status" value="1"/>
</dbReference>
<dbReference type="GO" id="GO:0008360">
    <property type="term" value="P:regulation of cell shape"/>
    <property type="evidence" value="ECO:0007669"/>
    <property type="project" value="UniProtKB-KW"/>
</dbReference>
<feature type="transmembrane region" description="Helical" evidence="18">
    <location>
        <begin position="43"/>
        <end position="66"/>
    </location>
</feature>
<dbReference type="InterPro" id="IPR013783">
    <property type="entry name" value="Ig-like_fold"/>
</dbReference>
<dbReference type="Gene3D" id="1.10.3810.10">
    <property type="entry name" value="Biosynthetic peptidoglycan transglycosylase-like"/>
    <property type="match status" value="1"/>
</dbReference>
<keyword evidence="14" id="KW-0961">Cell wall biogenesis/degradation</keyword>
<evidence type="ECO:0000256" key="7">
    <source>
        <dbReference type="ARBA" id="ARBA00022676"/>
    </source>
</evidence>
<dbReference type="PANTHER" id="PTHR32282:SF11">
    <property type="entry name" value="PENICILLIN-BINDING PROTEIN 1B"/>
    <property type="match status" value="1"/>
</dbReference>
<evidence type="ECO:0000259" key="20">
    <source>
        <dbReference type="Pfam" id="PF00912"/>
    </source>
</evidence>
<dbReference type="Pfam" id="PF00912">
    <property type="entry name" value="Transgly"/>
    <property type="match status" value="1"/>
</dbReference>
<evidence type="ECO:0000256" key="12">
    <source>
        <dbReference type="ARBA" id="ARBA00023136"/>
    </source>
</evidence>
<sequence>MPIPQVERKHTHQNNNHHHQPTPKSAKKKGKKGWRTWSWKKKILAAAGIAIVVGALGMGGAFAWYAKDLPDPGKLRERQVAQSTQIYDRTGTILLYEIHGAERRTIIKLTDLPPYVKNATIVTEDRGFYKHPGFDVKGIIRALLKNVLKGDITGEGGSTITQQFIKNAVLTSEKHFDRKIKEVVLAYELERKFSKDEILEMYLNEIPYGSTAYGIESASQFYFAKSAKDLTLAEAAILSALPQRPTYYSPYGNHTDQLFARQQYILGEMAKEKHITEAEAEAAKAEKITFAKRIDDIRAPHFVFYVRDILEQKYPTSMVEEGGLKVITTLDIDKQVAAEEAIRLNMDKVEQYGGRNAALVSMDTHTGQVLAMAGGKNYFGENEPEGCKAGVDCLFEPNVNVALSQRQPGSSIKPIIYASAWEKGYTPETILFDLERDFPIESGTYHPRNYDLSQHGPLQMKQTLSGSLNVPAVMTTYLTGVDRILDNLQKFGYTTFNDRSRYGLSIGLGSGEVTLLEHTNTFAMFAREGEYHQATPILKIQDNTGKVLEEFSDQPKQVFDEMTLRRLNKVLSTDGLRAFVFGARSKLTLPDRPVAAKTGTTNDFHDGWTMGYTPSLAAGVWVGNNDNTPMSKGADGSIVATPIWNEYMLRALEGTPVEEFKNPEPAKTNGKDILKGEIDVTETHKVDKVTGKVIPDECADKYPAEFVETREFKETHDILHWVNKDEPLGAIPKNPEKDPYYNIWEAVVKKWAEGKEGYTTGDLDYESCDLRNSKNAPTLTIKAPVKDGTLTSSNFDIDISVSAGNGRSIKKVEYFVDNNSVDTKTTAPFQSTYAPTTLSSGKHALKVKATDNLDSTTEQSVSFTFTADSLTDGDIYFTDPSNSVTYTTTSFPKTLKLHVGSPTQISQIKFYYFDNSKNNPEHITIATFDSASAETVSARWSTAPTAGDYTLYAKVTTKDGATIRTKNIPITITSGTPIRDRLNNE</sequence>
<dbReference type="Pfam" id="PF17957">
    <property type="entry name" value="Big_7"/>
    <property type="match status" value="1"/>
</dbReference>
<evidence type="ECO:0000256" key="16">
    <source>
        <dbReference type="ARBA" id="ARBA00049902"/>
    </source>
</evidence>
<keyword evidence="18" id="KW-1133">Transmembrane helix</keyword>
<dbReference type="Proteomes" id="UP000176952">
    <property type="component" value="Unassembled WGS sequence"/>
</dbReference>
<dbReference type="Pfam" id="PF00905">
    <property type="entry name" value="Transpeptidase"/>
    <property type="match status" value="1"/>
</dbReference>
<comment type="similarity">
    <text evidence="2">In the C-terminal section; belongs to the transpeptidase family.</text>
</comment>
<dbReference type="InterPro" id="IPR036950">
    <property type="entry name" value="PBP_transglycosylase"/>
</dbReference>
<keyword evidence="18" id="KW-0812">Transmembrane</keyword>
<evidence type="ECO:0000256" key="18">
    <source>
        <dbReference type="SAM" id="Phobius"/>
    </source>
</evidence>
<keyword evidence="11" id="KW-0573">Peptidoglycan synthesis</keyword>
<dbReference type="GO" id="GO:0006508">
    <property type="term" value="P:proteolysis"/>
    <property type="evidence" value="ECO:0007669"/>
    <property type="project" value="UniProtKB-KW"/>
</dbReference>
<keyword evidence="8" id="KW-0808">Transferase</keyword>
<proteinExistence type="inferred from homology"/>
<keyword evidence="13" id="KW-0511">Multifunctional enzyme</keyword>
<dbReference type="PANTHER" id="PTHR32282">
    <property type="entry name" value="BINDING PROTEIN TRANSPEPTIDASE, PUTATIVE-RELATED"/>
    <property type="match status" value="1"/>
</dbReference>
<evidence type="ECO:0000256" key="15">
    <source>
        <dbReference type="ARBA" id="ARBA00034000"/>
    </source>
</evidence>
<dbReference type="AlphaFoldDB" id="A0A1G2B7Y1"/>
<evidence type="ECO:0000256" key="17">
    <source>
        <dbReference type="SAM" id="MobiDB-lite"/>
    </source>
</evidence>
<evidence type="ECO:0000256" key="10">
    <source>
        <dbReference type="ARBA" id="ARBA00022960"/>
    </source>
</evidence>
<evidence type="ECO:0000256" key="4">
    <source>
        <dbReference type="ARBA" id="ARBA00022475"/>
    </source>
</evidence>
<keyword evidence="6" id="KW-0645">Protease</keyword>
<evidence type="ECO:0000256" key="5">
    <source>
        <dbReference type="ARBA" id="ARBA00022645"/>
    </source>
</evidence>
<dbReference type="Gene3D" id="3.40.710.10">
    <property type="entry name" value="DD-peptidase/beta-lactamase superfamily"/>
    <property type="match status" value="1"/>
</dbReference>
<dbReference type="InterPro" id="IPR001264">
    <property type="entry name" value="Glyco_trans_51"/>
</dbReference>
<feature type="compositionally biased region" description="Basic residues" evidence="17">
    <location>
        <begin position="9"/>
        <end position="32"/>
    </location>
</feature>
<organism evidence="21 22">
    <name type="scientific">Candidatus Kerfeldbacteria bacterium RIFCSPHIGHO2_12_FULL_48_17</name>
    <dbReference type="NCBI Taxonomy" id="1798542"/>
    <lineage>
        <taxon>Bacteria</taxon>
        <taxon>Candidatus Kerfeldiibacteriota</taxon>
    </lineage>
</organism>
<keyword evidence="12 18" id="KW-0472">Membrane</keyword>
<dbReference type="InterPro" id="IPR001460">
    <property type="entry name" value="PCN-bd_Tpept"/>
</dbReference>
<dbReference type="GO" id="GO:0008955">
    <property type="term" value="F:peptidoglycan glycosyltransferase activity"/>
    <property type="evidence" value="ECO:0007669"/>
    <property type="project" value="UniProtKB-EC"/>
</dbReference>
<evidence type="ECO:0000256" key="2">
    <source>
        <dbReference type="ARBA" id="ARBA00007090"/>
    </source>
</evidence>
<evidence type="ECO:0000259" key="19">
    <source>
        <dbReference type="Pfam" id="PF00905"/>
    </source>
</evidence>
<keyword evidence="9" id="KW-0378">Hydrolase</keyword>
<evidence type="ECO:0000256" key="6">
    <source>
        <dbReference type="ARBA" id="ARBA00022670"/>
    </source>
</evidence>
<comment type="catalytic activity">
    <reaction evidence="16">
        <text>[GlcNAc-(1-&gt;4)-Mur2Ac(oyl-L-Ala-gamma-D-Glu-L-Lys-D-Ala-D-Ala)](n)-di-trans,octa-cis-undecaprenyl diphosphate + beta-D-GlcNAc-(1-&gt;4)-Mur2Ac(oyl-L-Ala-gamma-D-Glu-L-Lys-D-Ala-D-Ala)-di-trans,octa-cis-undecaprenyl diphosphate = [GlcNAc-(1-&gt;4)-Mur2Ac(oyl-L-Ala-gamma-D-Glu-L-Lys-D-Ala-D-Ala)](n+1)-di-trans,octa-cis-undecaprenyl diphosphate + di-trans,octa-cis-undecaprenyl diphosphate + H(+)</text>
        <dbReference type="Rhea" id="RHEA:23708"/>
        <dbReference type="Rhea" id="RHEA-COMP:9602"/>
        <dbReference type="Rhea" id="RHEA-COMP:9603"/>
        <dbReference type="ChEBI" id="CHEBI:15378"/>
        <dbReference type="ChEBI" id="CHEBI:58405"/>
        <dbReference type="ChEBI" id="CHEBI:60033"/>
        <dbReference type="ChEBI" id="CHEBI:78435"/>
        <dbReference type="EC" id="2.4.99.28"/>
    </reaction>
</comment>
<comment type="similarity">
    <text evidence="3">In the N-terminal section; belongs to the glycosyltransferase 51 family.</text>
</comment>
<evidence type="ECO:0000256" key="1">
    <source>
        <dbReference type="ARBA" id="ARBA00004236"/>
    </source>
</evidence>
<feature type="domain" description="Penicillin-binding protein transpeptidase" evidence="19">
    <location>
        <begin position="358"/>
        <end position="648"/>
    </location>
</feature>
<protein>
    <submittedName>
        <fullName evidence="21">Uncharacterized protein</fullName>
    </submittedName>
</protein>
<dbReference type="InterPro" id="IPR023346">
    <property type="entry name" value="Lysozyme-like_dom_sf"/>
</dbReference>